<feature type="transmembrane region" description="Helical" evidence="1">
    <location>
        <begin position="7"/>
        <end position="30"/>
    </location>
</feature>
<comment type="caution">
    <text evidence="3">The sequence shown here is derived from an EMBL/GenBank/DDBJ whole genome shotgun (WGS) entry which is preliminary data.</text>
</comment>
<dbReference type="STRING" id="1798384.A3D03_01765"/>
<keyword evidence="1" id="KW-0812">Transmembrane</keyword>
<reference evidence="3 4" key="1">
    <citation type="journal article" date="2016" name="Nat. Commun.">
        <title>Thousands of microbial genomes shed light on interconnected biogeochemical processes in an aquifer system.</title>
        <authorList>
            <person name="Anantharaman K."/>
            <person name="Brown C.T."/>
            <person name="Hug L.A."/>
            <person name="Sharon I."/>
            <person name="Castelle C.J."/>
            <person name="Probst A.J."/>
            <person name="Thomas B.C."/>
            <person name="Singh A."/>
            <person name="Wilkins M.J."/>
            <person name="Karaoz U."/>
            <person name="Brodie E.L."/>
            <person name="Williams K.H."/>
            <person name="Hubbard S.S."/>
            <person name="Banfield J.F."/>
        </authorList>
    </citation>
    <scope>NUCLEOTIDE SEQUENCE [LARGE SCALE GENOMIC DNA]</scope>
</reference>
<keyword evidence="1" id="KW-0472">Membrane</keyword>
<evidence type="ECO:0000313" key="3">
    <source>
        <dbReference type="EMBL" id="OGG20648.1"/>
    </source>
</evidence>
<proteinExistence type="predicted"/>
<dbReference type="CDD" id="cd00229">
    <property type="entry name" value="SGNH_hydrolase"/>
    <property type="match status" value="1"/>
</dbReference>
<dbReference type="SUPFAM" id="SSF52266">
    <property type="entry name" value="SGNH hydrolase"/>
    <property type="match status" value="1"/>
</dbReference>
<evidence type="ECO:0000259" key="2">
    <source>
        <dbReference type="Pfam" id="PF13472"/>
    </source>
</evidence>
<dbReference type="InterPro" id="IPR013830">
    <property type="entry name" value="SGNH_hydro"/>
</dbReference>
<organism evidence="3 4">
    <name type="scientific">Candidatus Gottesmanbacteria bacterium RIFCSPHIGHO2_02_FULL_40_13</name>
    <dbReference type="NCBI Taxonomy" id="1798384"/>
    <lineage>
        <taxon>Bacteria</taxon>
        <taxon>Candidatus Gottesmaniibacteriota</taxon>
    </lineage>
</organism>
<sequence length="362" mass="39704">MPKTAQKIFLTGVMMIASSILSIAAINAAYNEITQLSFGDILSGIKIAPIISPENAKKTDVKALLDKIGNISQKSQTDKVNLNTNTNFANYKNAGLAYPIIPTPTNTVIEDLSARLHKVKANSPTTNFTNNIAPLGDIEKNPVRTTYSLVVLGDSMVDTLGRSLPDLKSLMASNFPKYSFAILNYGFGATDLESGLARLTSGTVYLNKYYPPLLSFQPDILVVESFAYNHWTGDKSDLDRQWLTYSKIIDTVREKSPATKIIFATTIAPNALKYGDGVLNWGKDLKWQSAQITRAYLQNMIGFATSQNIPLADAYTPSLDNDGNGLLEFISSYDNLHPSKEGAVFFSKKIVEAIKQNDLIPE</sequence>
<dbReference type="Proteomes" id="UP000177092">
    <property type="component" value="Unassembled WGS sequence"/>
</dbReference>
<protein>
    <recommendedName>
        <fullName evidence="2">SGNH hydrolase-type esterase domain-containing protein</fullName>
    </recommendedName>
</protein>
<dbReference type="AlphaFoldDB" id="A0A1F6A7E0"/>
<feature type="domain" description="SGNH hydrolase-type esterase" evidence="2">
    <location>
        <begin position="151"/>
        <end position="342"/>
    </location>
</feature>
<gene>
    <name evidence="3" type="ORF">A3D03_01765</name>
</gene>
<evidence type="ECO:0000313" key="4">
    <source>
        <dbReference type="Proteomes" id="UP000177092"/>
    </source>
</evidence>
<accession>A0A1F6A7E0</accession>
<keyword evidence="1" id="KW-1133">Transmembrane helix</keyword>
<name>A0A1F6A7E0_9BACT</name>
<dbReference type="Gene3D" id="3.40.50.1110">
    <property type="entry name" value="SGNH hydrolase"/>
    <property type="match status" value="1"/>
</dbReference>
<evidence type="ECO:0000256" key="1">
    <source>
        <dbReference type="SAM" id="Phobius"/>
    </source>
</evidence>
<dbReference type="InterPro" id="IPR036514">
    <property type="entry name" value="SGNH_hydro_sf"/>
</dbReference>
<dbReference type="Pfam" id="PF13472">
    <property type="entry name" value="Lipase_GDSL_2"/>
    <property type="match status" value="1"/>
</dbReference>
<dbReference type="EMBL" id="MFJN01000038">
    <property type="protein sequence ID" value="OGG20648.1"/>
    <property type="molecule type" value="Genomic_DNA"/>
</dbReference>